<dbReference type="Proteomes" id="UP000288178">
    <property type="component" value="Unassembled WGS sequence"/>
</dbReference>
<dbReference type="InterPro" id="IPR003772">
    <property type="entry name" value="YceD"/>
</dbReference>
<dbReference type="PANTHER" id="PTHR38099">
    <property type="entry name" value="LARGE RIBOSOMAL RNA SUBUNIT ACCUMULATION PROTEIN YCED"/>
    <property type="match status" value="1"/>
</dbReference>
<evidence type="ECO:0000256" key="2">
    <source>
        <dbReference type="ARBA" id="ARBA00010740"/>
    </source>
</evidence>
<dbReference type="AlphaFoldDB" id="A0A3S3SA70"/>
<comment type="caution">
    <text evidence="6">The sequence shown here is derived from an EMBL/GenBank/DDBJ whole genome shotgun (WGS) entry which is preliminary data.</text>
</comment>
<dbReference type="GO" id="GO:0042254">
    <property type="term" value="P:ribosome biogenesis"/>
    <property type="evidence" value="ECO:0007669"/>
    <property type="project" value="UniProtKB-KW"/>
</dbReference>
<proteinExistence type="inferred from homology"/>
<evidence type="ECO:0000256" key="3">
    <source>
        <dbReference type="ARBA" id="ARBA00015716"/>
    </source>
</evidence>
<evidence type="ECO:0000256" key="5">
    <source>
        <dbReference type="ARBA" id="ARBA00031841"/>
    </source>
</evidence>
<dbReference type="OrthoDB" id="5297600at2"/>
<evidence type="ECO:0000313" key="7">
    <source>
        <dbReference type="Proteomes" id="UP000288178"/>
    </source>
</evidence>
<sequence length="183" mass="19974">MNKPHDGQPDLRRLDLQRLADDAAELEGRTPLTDLDRLTADAAPAGDGAVRWSLAFERRSVAGGRADPWLHLDAQATVRLTCQRCLQPVDEVIGVQRSFRFVADEAEAERLDGAADDEDVLALPPRGRLDLLPLLEDELILALPLVPMHEACPEPLPHPADELDEAPAAHPFAALAALKQQKP</sequence>
<dbReference type="EMBL" id="SACT01000008">
    <property type="protein sequence ID" value="RVT49447.1"/>
    <property type="molecule type" value="Genomic_DNA"/>
</dbReference>
<reference evidence="6 7" key="1">
    <citation type="submission" date="2019-01" db="EMBL/GenBank/DDBJ databases">
        <authorList>
            <person name="Chen W.-M."/>
        </authorList>
    </citation>
    <scope>NUCLEOTIDE SEQUENCE [LARGE SCALE GENOMIC DNA]</scope>
    <source>
        <strain evidence="6 7">ICH-3</strain>
    </source>
</reference>
<dbReference type="RefSeq" id="WP_128200198.1">
    <property type="nucleotide sequence ID" value="NZ_SACT01000008.1"/>
</dbReference>
<protein>
    <recommendedName>
        <fullName evidence="3">Large ribosomal RNA subunit accumulation protein YceD</fullName>
    </recommendedName>
    <alternativeName>
        <fullName evidence="5">23S rRNA accumulation protein YceD</fullName>
    </alternativeName>
</protein>
<evidence type="ECO:0000256" key="4">
    <source>
        <dbReference type="ARBA" id="ARBA00022517"/>
    </source>
</evidence>
<dbReference type="GO" id="GO:0005829">
    <property type="term" value="C:cytosol"/>
    <property type="evidence" value="ECO:0007669"/>
    <property type="project" value="TreeGrafter"/>
</dbReference>
<dbReference type="PANTHER" id="PTHR38099:SF1">
    <property type="entry name" value="LARGE RIBOSOMAL RNA SUBUNIT ACCUMULATION PROTEIN YCED"/>
    <property type="match status" value="1"/>
</dbReference>
<keyword evidence="7" id="KW-1185">Reference proteome</keyword>
<dbReference type="InterPro" id="IPR039255">
    <property type="entry name" value="YceD_bac"/>
</dbReference>
<comment type="similarity">
    <text evidence="2">Belongs to the DUF177 domain family.</text>
</comment>
<name>A0A3S3SA70_9BURK</name>
<evidence type="ECO:0000256" key="1">
    <source>
        <dbReference type="ARBA" id="ARBA00002868"/>
    </source>
</evidence>
<keyword evidence="4" id="KW-0690">Ribosome biogenesis</keyword>
<evidence type="ECO:0000313" key="6">
    <source>
        <dbReference type="EMBL" id="RVT49447.1"/>
    </source>
</evidence>
<gene>
    <name evidence="6" type="ORF">ENE75_20475</name>
</gene>
<accession>A0A3S3SA70</accession>
<dbReference type="Pfam" id="PF02620">
    <property type="entry name" value="YceD"/>
    <property type="match status" value="1"/>
</dbReference>
<comment type="function">
    <text evidence="1">Plays a role in synthesis, processing and/or stability of 23S rRNA.</text>
</comment>
<organism evidence="6 7">
    <name type="scientific">Rubrivivax albus</name>
    <dbReference type="NCBI Taxonomy" id="2499835"/>
    <lineage>
        <taxon>Bacteria</taxon>
        <taxon>Pseudomonadati</taxon>
        <taxon>Pseudomonadota</taxon>
        <taxon>Betaproteobacteria</taxon>
        <taxon>Burkholderiales</taxon>
        <taxon>Sphaerotilaceae</taxon>
        <taxon>Rubrivivax</taxon>
    </lineage>
</organism>